<protein>
    <recommendedName>
        <fullName evidence="4">RING-type domain-containing protein</fullName>
    </recommendedName>
</protein>
<accession>A0A194S893</accession>
<dbReference type="AlphaFoldDB" id="A0A194S893"/>
<dbReference type="InterPro" id="IPR013083">
    <property type="entry name" value="Znf_RING/FYVE/PHD"/>
</dbReference>
<evidence type="ECO:0000313" key="5">
    <source>
        <dbReference type="EMBL" id="KPV76784.1"/>
    </source>
</evidence>
<dbReference type="PROSITE" id="PS50089">
    <property type="entry name" value="ZF_RING_2"/>
    <property type="match status" value="1"/>
</dbReference>
<dbReference type="Proteomes" id="UP000053890">
    <property type="component" value="Unassembled WGS sequence"/>
</dbReference>
<evidence type="ECO:0000259" key="4">
    <source>
        <dbReference type="PROSITE" id="PS50089"/>
    </source>
</evidence>
<dbReference type="Gene3D" id="3.30.40.10">
    <property type="entry name" value="Zinc/RING finger domain, C3HC4 (zinc finger)"/>
    <property type="match status" value="3"/>
</dbReference>
<dbReference type="PANTHER" id="PTHR10131">
    <property type="entry name" value="TNF RECEPTOR ASSOCIATED FACTOR"/>
    <property type="match status" value="1"/>
</dbReference>
<keyword evidence="6" id="KW-1185">Reference proteome</keyword>
<evidence type="ECO:0000313" key="6">
    <source>
        <dbReference type="Proteomes" id="UP000053890"/>
    </source>
</evidence>
<feature type="compositionally biased region" description="Basic residues" evidence="3">
    <location>
        <begin position="286"/>
        <end position="299"/>
    </location>
</feature>
<dbReference type="STRING" id="578459.A0A194S893"/>
<feature type="domain" description="RING-type" evidence="4">
    <location>
        <begin position="19"/>
        <end position="60"/>
    </location>
</feature>
<dbReference type="GO" id="GO:0008270">
    <property type="term" value="F:zinc ion binding"/>
    <property type="evidence" value="ECO:0007669"/>
    <property type="project" value="UniProtKB-KW"/>
</dbReference>
<evidence type="ECO:0000256" key="2">
    <source>
        <dbReference type="SAM" id="Coils"/>
    </source>
</evidence>
<dbReference type="GeneID" id="28976458"/>
<dbReference type="OrthoDB" id="2530088at2759"/>
<dbReference type="RefSeq" id="XP_018272833.1">
    <property type="nucleotide sequence ID" value="XM_018416010.1"/>
</dbReference>
<dbReference type="SUPFAM" id="SSF57850">
    <property type="entry name" value="RING/U-box"/>
    <property type="match status" value="1"/>
</dbReference>
<feature type="region of interest" description="Disordered" evidence="3">
    <location>
        <begin position="221"/>
        <end position="326"/>
    </location>
</feature>
<reference evidence="5 6" key="1">
    <citation type="journal article" date="2015" name="Front. Microbiol.">
        <title>Genome sequence of the plant growth promoting endophytic yeast Rhodotorula graminis WP1.</title>
        <authorList>
            <person name="Firrincieli A."/>
            <person name="Otillar R."/>
            <person name="Salamov A."/>
            <person name="Schmutz J."/>
            <person name="Khan Z."/>
            <person name="Redman R.S."/>
            <person name="Fleck N.D."/>
            <person name="Lindquist E."/>
            <person name="Grigoriev I.V."/>
            <person name="Doty S.L."/>
        </authorList>
    </citation>
    <scope>NUCLEOTIDE SEQUENCE [LARGE SCALE GENOMIC DNA]</scope>
    <source>
        <strain evidence="5 6">WP1</strain>
    </source>
</reference>
<keyword evidence="2" id="KW-0175">Coiled coil</keyword>
<keyword evidence="1" id="KW-0863">Zinc-finger</keyword>
<dbReference type="EMBL" id="KQ474075">
    <property type="protein sequence ID" value="KPV76784.1"/>
    <property type="molecule type" value="Genomic_DNA"/>
</dbReference>
<evidence type="ECO:0000256" key="1">
    <source>
        <dbReference type="PROSITE-ProRule" id="PRU00175"/>
    </source>
</evidence>
<keyword evidence="1" id="KW-0479">Metal-binding</keyword>
<dbReference type="OMA" id="REHIVCH"/>
<sequence>MTGPDLDQFTAVLPDHLHCPVCLGAAYPPVVACSREHIVCHGCLESMCKKGLQPLCPTCREPVPATLKISPGFTRAIESYSYKCDKGQCKWVGSVGDVPQHLKDSCKYREVECLCSAKYLVKDRAAHGVECPLTSLFCPRGGKACSGVTRSGMFLRRDLAAHEKVCTMYKCPYNCNTYTTAANLVAHQKSCSALRLRIKSLERKLAISEDLVRTYQELGKKRHAVQKGAQGRAPEGSGDDDVVVEEQGPAKRKRVRQASALEIMTLESSDGDDLEARVPGEAMGRSGRRRAAFGTRGRRASSGNRKGAQSGGDPSPSLSEKGIVVE</sequence>
<keyword evidence="1" id="KW-0862">Zinc</keyword>
<feature type="coiled-coil region" evidence="2">
    <location>
        <begin position="184"/>
        <end position="218"/>
    </location>
</feature>
<organism evidence="5 6">
    <name type="scientific">Rhodotorula graminis (strain WP1)</name>
    <dbReference type="NCBI Taxonomy" id="578459"/>
    <lineage>
        <taxon>Eukaryota</taxon>
        <taxon>Fungi</taxon>
        <taxon>Dikarya</taxon>
        <taxon>Basidiomycota</taxon>
        <taxon>Pucciniomycotina</taxon>
        <taxon>Microbotryomycetes</taxon>
        <taxon>Sporidiobolales</taxon>
        <taxon>Sporidiobolaceae</taxon>
        <taxon>Rhodotorula</taxon>
    </lineage>
</organism>
<name>A0A194S893_RHOGW</name>
<dbReference type="PANTHER" id="PTHR10131:SF94">
    <property type="entry name" value="TNF RECEPTOR-ASSOCIATED FACTOR 4"/>
    <property type="match status" value="1"/>
</dbReference>
<gene>
    <name evidence="5" type="ORF">RHOBADRAFT_51778</name>
</gene>
<proteinExistence type="predicted"/>
<evidence type="ECO:0000256" key="3">
    <source>
        <dbReference type="SAM" id="MobiDB-lite"/>
    </source>
</evidence>
<dbReference type="InterPro" id="IPR001841">
    <property type="entry name" value="Znf_RING"/>
</dbReference>